<dbReference type="Proteomes" id="UP000886653">
    <property type="component" value="Unassembled WGS sequence"/>
</dbReference>
<sequence length="960" mass="102872">MSNSSTTHKVAAQSILDPSHKNPFEFDVTDPLVLFIIQAVIIISLSNVLGFFLKKIRQPKVISEVIGGIILGPTAMGRIPHFTNAIFPAVSLPYLSLVANIGLVLFLFIVGLEVDFKLMLKNWRAATGVGLIGLIVPFAVGAAVSKGLYNRFVDSNVVSFGHFLLFICVAFAITAFPVLCRILTELKLLQNHVGLSTLAAGVANDVIGWVLLALAVTLVNSGAGITALYVMLVVFGWALFLVFLVRPVFIALARRSGSFEGGPTPGITCLVLLMTFGSAWFTQVIGVHAIFGGFLIGVIMPHDGGFANILASKIEDLVTVFFLPLYFTLSGLSTDLGKLNDSTIWGWTICVLISAEVSKFMPCFLMALWSGMDWRESGAVGSLMACKGLVELIVLNIALNAGVLNPPIFAMFVLMAVVTTFITTPLCLTFYPESYRERKQQTKLMETRALSAGLGPSGSGGPGDTRSNILIVLNRLEQLPSIMAFVKLLQPSTKPAQPFSTSKTLEKTTVGDVVENREPEAGETVIVRKIEPTQASTQLSVLRLLELGERTSDVMKASETEETAKHDGLLNVFKTFAGLSGVRIAESKMSIIPAESYVHEIASETGRVGAQLLLLPWYLSPEGIPQTDGTSVNPFEKMLSGTLDASPLYAALVRRVFAESACDVGLWIDTGRRPSVAIASDQTHLFFGFVGGPDDRATLELVVQFCHQPGVTATVVRVIRAAEPTAEDNPALAAMVAKDQVADTDVHGLNEMTVHAGVATTDTIYGTTTAAAKLQSETADSLLWRTYFGDENESTAGGSEMRPQRSLGQRDALSRISAETVSSAVPLHTIVKRAERAVVNSGCPVVVMTGRSRRGAESHAAELSQFLKETIVNHIDSKDSSSSPTEATIPAVQSLGFIASSEVRKSLGDVASALMARVRADMLVIQAGGGVPDVRRPTLHGNGLFDTGKSPTYRNDEKSV</sequence>
<dbReference type="InterPro" id="IPR038770">
    <property type="entry name" value="Na+/solute_symporter_sf"/>
</dbReference>
<dbReference type="GO" id="GO:0016020">
    <property type="term" value="C:membrane"/>
    <property type="evidence" value="ECO:0007669"/>
    <property type="project" value="UniProtKB-SubCell"/>
</dbReference>
<evidence type="ECO:0000256" key="3">
    <source>
        <dbReference type="ARBA" id="ARBA00022692"/>
    </source>
</evidence>
<evidence type="ECO:0000256" key="7">
    <source>
        <dbReference type="SAM" id="MobiDB-lite"/>
    </source>
</evidence>
<feature type="domain" description="Cation/H+ exchanger transmembrane" evidence="9">
    <location>
        <begin position="48"/>
        <end position="424"/>
    </location>
</feature>
<evidence type="ECO:0000313" key="11">
    <source>
        <dbReference type="Proteomes" id="UP000886653"/>
    </source>
</evidence>
<feature type="transmembrane region" description="Helical" evidence="8">
    <location>
        <begin position="94"/>
        <end position="114"/>
    </location>
</feature>
<feature type="transmembrane region" description="Helical" evidence="8">
    <location>
        <begin position="160"/>
        <end position="183"/>
    </location>
</feature>
<feature type="transmembrane region" description="Helical" evidence="8">
    <location>
        <begin position="314"/>
        <end position="332"/>
    </location>
</feature>
<organism evidence="10 11">
    <name type="scientific">Cronartium quercuum f. sp. fusiforme G11</name>
    <dbReference type="NCBI Taxonomy" id="708437"/>
    <lineage>
        <taxon>Eukaryota</taxon>
        <taxon>Fungi</taxon>
        <taxon>Dikarya</taxon>
        <taxon>Basidiomycota</taxon>
        <taxon>Pucciniomycotina</taxon>
        <taxon>Pucciniomycetes</taxon>
        <taxon>Pucciniales</taxon>
        <taxon>Coleosporiaceae</taxon>
        <taxon>Cronartium</taxon>
    </lineage>
</organism>
<comment type="subcellular location">
    <subcellularLocation>
        <location evidence="1">Membrane</location>
        <topology evidence="1">Multi-pass membrane protein</topology>
    </subcellularLocation>
</comment>
<feature type="transmembrane region" description="Helical" evidence="8">
    <location>
        <begin position="32"/>
        <end position="53"/>
    </location>
</feature>
<evidence type="ECO:0000256" key="2">
    <source>
        <dbReference type="ARBA" id="ARBA00022448"/>
    </source>
</evidence>
<feature type="transmembrane region" description="Helical" evidence="8">
    <location>
        <begin position="280"/>
        <end position="302"/>
    </location>
</feature>
<feature type="transmembrane region" description="Helical" evidence="8">
    <location>
        <begin position="408"/>
        <end position="431"/>
    </location>
</feature>
<evidence type="ECO:0000313" key="10">
    <source>
        <dbReference type="EMBL" id="KAG0149078.1"/>
    </source>
</evidence>
<dbReference type="PANTHER" id="PTHR32468">
    <property type="entry name" value="CATION/H + ANTIPORTER"/>
    <property type="match status" value="1"/>
</dbReference>
<dbReference type="PANTHER" id="PTHR32468:SF0">
    <property type="entry name" value="K(+)_H(+) ANTIPORTER 1"/>
    <property type="match status" value="1"/>
</dbReference>
<dbReference type="Pfam" id="PF00999">
    <property type="entry name" value="Na_H_Exchanger"/>
    <property type="match status" value="1"/>
</dbReference>
<name>A0A9P6TFT5_9BASI</name>
<evidence type="ECO:0000256" key="1">
    <source>
        <dbReference type="ARBA" id="ARBA00004141"/>
    </source>
</evidence>
<evidence type="ECO:0000256" key="5">
    <source>
        <dbReference type="ARBA" id="ARBA00023065"/>
    </source>
</evidence>
<keyword evidence="3 8" id="KW-0812">Transmembrane</keyword>
<dbReference type="OrthoDB" id="2687058at2759"/>
<keyword evidence="6 8" id="KW-0472">Membrane</keyword>
<dbReference type="InterPro" id="IPR006153">
    <property type="entry name" value="Cation/H_exchanger_TM"/>
</dbReference>
<feature type="transmembrane region" description="Helical" evidence="8">
    <location>
        <begin position="380"/>
        <end position="402"/>
    </location>
</feature>
<evidence type="ECO:0000256" key="4">
    <source>
        <dbReference type="ARBA" id="ARBA00022989"/>
    </source>
</evidence>
<dbReference type="GO" id="GO:0015297">
    <property type="term" value="F:antiporter activity"/>
    <property type="evidence" value="ECO:0007669"/>
    <property type="project" value="InterPro"/>
</dbReference>
<feature type="region of interest" description="Disordered" evidence="7">
    <location>
        <begin position="935"/>
        <end position="960"/>
    </location>
</feature>
<protein>
    <recommendedName>
        <fullName evidence="9">Cation/H+ exchanger transmembrane domain-containing protein</fullName>
    </recommendedName>
</protein>
<feature type="transmembrane region" description="Helical" evidence="8">
    <location>
        <begin position="126"/>
        <end position="148"/>
    </location>
</feature>
<dbReference type="EMBL" id="MU167231">
    <property type="protein sequence ID" value="KAG0149078.1"/>
    <property type="molecule type" value="Genomic_DNA"/>
</dbReference>
<feature type="transmembrane region" description="Helical" evidence="8">
    <location>
        <begin position="225"/>
        <end position="245"/>
    </location>
</feature>
<keyword evidence="2" id="KW-0813">Transport</keyword>
<dbReference type="InterPro" id="IPR050794">
    <property type="entry name" value="CPA2_transporter"/>
</dbReference>
<dbReference type="Gene3D" id="1.20.1530.20">
    <property type="match status" value="1"/>
</dbReference>
<reference evidence="10" key="1">
    <citation type="submission" date="2013-11" db="EMBL/GenBank/DDBJ databases">
        <title>Genome sequence of the fusiform rust pathogen reveals effectors for host alternation and coevolution with pine.</title>
        <authorList>
            <consortium name="DOE Joint Genome Institute"/>
            <person name="Smith K."/>
            <person name="Pendleton A."/>
            <person name="Kubisiak T."/>
            <person name="Anderson C."/>
            <person name="Salamov A."/>
            <person name="Aerts A."/>
            <person name="Riley R."/>
            <person name="Clum A."/>
            <person name="Lindquist E."/>
            <person name="Ence D."/>
            <person name="Campbell M."/>
            <person name="Kronenberg Z."/>
            <person name="Feau N."/>
            <person name="Dhillon B."/>
            <person name="Hamelin R."/>
            <person name="Burleigh J."/>
            <person name="Smith J."/>
            <person name="Yandell M."/>
            <person name="Nelson C."/>
            <person name="Grigoriev I."/>
            <person name="Davis J."/>
        </authorList>
    </citation>
    <scope>NUCLEOTIDE SEQUENCE</scope>
    <source>
        <strain evidence="10">G11</strain>
    </source>
</reference>
<comment type="caution">
    <text evidence="10">The sequence shown here is derived from an EMBL/GenBank/DDBJ whole genome shotgun (WGS) entry which is preliminary data.</text>
</comment>
<keyword evidence="11" id="KW-1185">Reference proteome</keyword>
<evidence type="ECO:0000259" key="9">
    <source>
        <dbReference type="Pfam" id="PF00999"/>
    </source>
</evidence>
<dbReference type="AlphaFoldDB" id="A0A9P6TFT5"/>
<accession>A0A9P6TFT5</accession>
<dbReference type="GO" id="GO:1902600">
    <property type="term" value="P:proton transmembrane transport"/>
    <property type="evidence" value="ECO:0007669"/>
    <property type="project" value="InterPro"/>
</dbReference>
<evidence type="ECO:0000256" key="8">
    <source>
        <dbReference type="SAM" id="Phobius"/>
    </source>
</evidence>
<keyword evidence="4 8" id="KW-1133">Transmembrane helix</keyword>
<evidence type="ECO:0000256" key="6">
    <source>
        <dbReference type="ARBA" id="ARBA00023136"/>
    </source>
</evidence>
<proteinExistence type="predicted"/>
<gene>
    <name evidence="10" type="ORF">CROQUDRAFT_669548</name>
</gene>
<feature type="transmembrane region" description="Helical" evidence="8">
    <location>
        <begin position="195"/>
        <end position="219"/>
    </location>
</feature>
<feature type="transmembrane region" description="Helical" evidence="8">
    <location>
        <begin position="344"/>
        <end position="368"/>
    </location>
</feature>
<keyword evidence="5" id="KW-0406">Ion transport</keyword>